<sequence>MDKIILLDRNVISKCNDLLNKKKVDQNIKRELRRLNQPNIFISPLLSILEGSKGINETIKEKELTIKKETSIVKHFFKKAKHDAIFLNENIEEFSKIFAESELEDKANDYRNFIKEINSKLFQRVKAEKREIVENEIRDIAKKYDIDQQHLVVISALELLYGNDNIGYIFKFKKNISEGELEKLAYNAYSDIISGVRIAKIKEIIQNKYNQKIEVEYFSFDKALVIFLNELKISYKTLDDEYGEVSITFKKNCYQPMCAI</sequence>
<organism evidence="1 2">
    <name type="scientific">Campylobacter rectus</name>
    <name type="common">Wolinella recta</name>
    <dbReference type="NCBI Taxonomy" id="203"/>
    <lineage>
        <taxon>Bacteria</taxon>
        <taxon>Pseudomonadati</taxon>
        <taxon>Campylobacterota</taxon>
        <taxon>Epsilonproteobacteria</taxon>
        <taxon>Campylobacterales</taxon>
        <taxon>Campylobacteraceae</taxon>
        <taxon>Campylobacter</taxon>
    </lineage>
</organism>
<proteinExistence type="predicted"/>
<dbReference type="EMBL" id="CP012543">
    <property type="protein sequence ID" value="QCD46819.1"/>
    <property type="molecule type" value="Genomic_DNA"/>
</dbReference>
<name>A0A6G5QMI1_CAMRE</name>
<protein>
    <submittedName>
        <fullName evidence="1">Uncharacterized protein</fullName>
    </submittedName>
</protein>
<accession>A0A6G5QMI1</accession>
<reference evidence="1 2" key="1">
    <citation type="submission" date="2016-07" db="EMBL/GenBank/DDBJ databases">
        <title>Comparative genomics of the Campylobacter concisus group.</title>
        <authorList>
            <person name="Miller W.G."/>
            <person name="Yee E."/>
            <person name="Chapman M.H."/>
            <person name="Huynh S."/>
            <person name="Bono J.L."/>
            <person name="On S.L.W."/>
            <person name="StLeger J."/>
            <person name="Foster G."/>
            <person name="Parker C.T."/>
        </authorList>
    </citation>
    <scope>NUCLEOTIDE SEQUENCE [LARGE SCALE GENOMIC DNA]</scope>
    <source>
        <strain evidence="1 2">ATCC 33238</strain>
    </source>
</reference>
<dbReference type="AlphaFoldDB" id="A0A6G5QMI1"/>
<dbReference type="RefSeq" id="WP_004320810.1">
    <property type="nucleotide sequence ID" value="NZ_CP012543.1"/>
</dbReference>
<gene>
    <name evidence="1" type="ORF">CRECT_1159</name>
</gene>
<evidence type="ECO:0000313" key="2">
    <source>
        <dbReference type="Proteomes" id="UP000502377"/>
    </source>
</evidence>
<dbReference type="KEGG" id="crx:CRECT_1159"/>
<evidence type="ECO:0000313" key="1">
    <source>
        <dbReference type="EMBL" id="QCD46819.1"/>
    </source>
</evidence>
<dbReference type="Proteomes" id="UP000502377">
    <property type="component" value="Chromosome"/>
</dbReference>